<name>A0A2N3N0H7_9PEZI</name>
<evidence type="ECO:0000256" key="5">
    <source>
        <dbReference type="SAM" id="SignalP"/>
    </source>
</evidence>
<organism evidence="6 7">
    <name type="scientific">Lomentospora prolificans</name>
    <dbReference type="NCBI Taxonomy" id="41688"/>
    <lineage>
        <taxon>Eukaryota</taxon>
        <taxon>Fungi</taxon>
        <taxon>Dikarya</taxon>
        <taxon>Ascomycota</taxon>
        <taxon>Pezizomycotina</taxon>
        <taxon>Sordariomycetes</taxon>
        <taxon>Hypocreomycetidae</taxon>
        <taxon>Microascales</taxon>
        <taxon>Microascaceae</taxon>
        <taxon>Lomentospora</taxon>
    </lineage>
</organism>
<keyword evidence="5" id="KW-0732">Signal</keyword>
<dbReference type="GO" id="GO:0030246">
    <property type="term" value="F:carbohydrate binding"/>
    <property type="evidence" value="ECO:0007669"/>
    <property type="project" value="InterPro"/>
</dbReference>
<dbReference type="GO" id="GO:0033499">
    <property type="term" value="P:galactose catabolic process via UDP-galactose, Leloir pathway"/>
    <property type="evidence" value="ECO:0007669"/>
    <property type="project" value="TreeGrafter"/>
</dbReference>
<dbReference type="VEuPathDB" id="FungiDB:jhhlp_007758"/>
<sequence>MVSRKLQFLVFASAFGSVFAEDFEPGEDGKFTISSDGLVAKFIPYGATLTNLFVKDKNGEDVDVVLGYDDLSRYPEDPGHPVYNAIPGRYANRIGNGQFKLGNKTFETEQNDGDNTLHSGTNNWSFRDWNVTAVSDDSITFSIYDAEGESKGFPGDVYANVTYSVAGSTWKIWMEATAPTKETPLMLTQHTYFNLDAYKNPDTDLIWDHILYMPYSARYLEADQGALPTGKILTAKPGSINDFASAPSLPFGHHKDDPAFQGNCGADGACEGYNGFWLIDDAPEDAVVVTLASAFSGIKAELKTDQPGVVIYSCSWMGGDQELKNSTQGIEGRTKVEKSSCVAIEAQDYPDGINNPEWDRLDAQITGPDELYTWESSWTFGLLDEGAAEEGDDACEGDEEEAPAEEAPEEEAPEEEAPEEEAPEEEAPEEEAPEEEAPEEEAPEEEAPEEEEEP</sequence>
<evidence type="ECO:0000256" key="3">
    <source>
        <dbReference type="ARBA" id="ARBA00023277"/>
    </source>
</evidence>
<keyword evidence="7" id="KW-1185">Reference proteome</keyword>
<dbReference type="Gene3D" id="2.70.98.10">
    <property type="match status" value="1"/>
</dbReference>
<reference evidence="6 7" key="1">
    <citation type="journal article" date="2017" name="G3 (Bethesda)">
        <title>First Draft Genome Sequence of the Pathogenic Fungus Lomentospora prolificans (Formerly Scedosporium prolificans).</title>
        <authorList>
            <person name="Luo R."/>
            <person name="Zimin A."/>
            <person name="Workman R."/>
            <person name="Fan Y."/>
            <person name="Pertea G."/>
            <person name="Grossman N."/>
            <person name="Wear M.P."/>
            <person name="Jia B."/>
            <person name="Miller H."/>
            <person name="Casadevall A."/>
            <person name="Timp W."/>
            <person name="Zhang S.X."/>
            <person name="Salzberg S.L."/>
        </authorList>
    </citation>
    <scope>NUCLEOTIDE SEQUENCE [LARGE SCALE GENOMIC DNA]</scope>
    <source>
        <strain evidence="6 7">JHH-5317</strain>
    </source>
</reference>
<feature type="signal peptide" evidence="5">
    <location>
        <begin position="1"/>
        <end position="20"/>
    </location>
</feature>
<feature type="region of interest" description="Disordered" evidence="4">
    <location>
        <begin position="389"/>
        <end position="454"/>
    </location>
</feature>
<evidence type="ECO:0000256" key="1">
    <source>
        <dbReference type="ARBA" id="ARBA00006206"/>
    </source>
</evidence>
<dbReference type="GO" id="GO:0006006">
    <property type="term" value="P:glucose metabolic process"/>
    <property type="evidence" value="ECO:0007669"/>
    <property type="project" value="TreeGrafter"/>
</dbReference>
<proteinExistence type="inferred from homology"/>
<evidence type="ECO:0000313" key="7">
    <source>
        <dbReference type="Proteomes" id="UP000233524"/>
    </source>
</evidence>
<dbReference type="CDD" id="cd09019">
    <property type="entry name" value="galactose_mutarotase_like"/>
    <property type="match status" value="1"/>
</dbReference>
<dbReference type="SUPFAM" id="SSF74650">
    <property type="entry name" value="Galactose mutarotase-like"/>
    <property type="match status" value="1"/>
</dbReference>
<evidence type="ECO:0000256" key="2">
    <source>
        <dbReference type="ARBA" id="ARBA00023235"/>
    </source>
</evidence>
<keyword evidence="3" id="KW-0119">Carbohydrate metabolism</keyword>
<evidence type="ECO:0000313" key="6">
    <source>
        <dbReference type="EMBL" id="PKS05925.1"/>
    </source>
</evidence>
<comment type="similarity">
    <text evidence="1">Belongs to the aldose epimerase family.</text>
</comment>
<dbReference type="InterPro" id="IPR014718">
    <property type="entry name" value="GH-type_carb-bd"/>
</dbReference>
<gene>
    <name evidence="6" type="ORF">jhhlp_007758</name>
</gene>
<dbReference type="AlphaFoldDB" id="A0A2N3N0H7"/>
<dbReference type="Proteomes" id="UP000233524">
    <property type="component" value="Unassembled WGS sequence"/>
</dbReference>
<dbReference type="InterPro" id="IPR008183">
    <property type="entry name" value="Aldose_1/G6P_1-epimerase"/>
</dbReference>
<dbReference type="PANTHER" id="PTHR10091:SF2">
    <property type="entry name" value="ALDOSE 1-EPIMERASE"/>
    <property type="match status" value="1"/>
</dbReference>
<dbReference type="InParanoid" id="A0A2N3N0H7"/>
<accession>A0A2N3N0H7</accession>
<evidence type="ECO:0008006" key="8">
    <source>
        <dbReference type="Google" id="ProtNLM"/>
    </source>
</evidence>
<dbReference type="EMBL" id="NLAX01001139">
    <property type="protein sequence ID" value="PKS05925.1"/>
    <property type="molecule type" value="Genomic_DNA"/>
</dbReference>
<dbReference type="InterPro" id="IPR011013">
    <property type="entry name" value="Gal_mutarotase_sf_dom"/>
</dbReference>
<dbReference type="InterPro" id="IPR047215">
    <property type="entry name" value="Galactose_mutarotase-like"/>
</dbReference>
<dbReference type="GO" id="GO:0004034">
    <property type="term" value="F:aldose 1-epimerase activity"/>
    <property type="evidence" value="ECO:0007669"/>
    <property type="project" value="TreeGrafter"/>
</dbReference>
<dbReference type="FunFam" id="2.70.98.10:FF:000014">
    <property type="entry name" value="Aldose 1-epimerase, putative"/>
    <property type="match status" value="1"/>
</dbReference>
<dbReference type="Pfam" id="PF01263">
    <property type="entry name" value="Aldose_epim"/>
    <property type="match status" value="1"/>
</dbReference>
<dbReference type="OrthoDB" id="274691at2759"/>
<dbReference type="STRING" id="41688.A0A2N3N0H7"/>
<dbReference type="PANTHER" id="PTHR10091">
    <property type="entry name" value="ALDOSE-1-EPIMERASE"/>
    <property type="match status" value="1"/>
</dbReference>
<evidence type="ECO:0000256" key="4">
    <source>
        <dbReference type="SAM" id="MobiDB-lite"/>
    </source>
</evidence>
<comment type="caution">
    <text evidence="6">The sequence shown here is derived from an EMBL/GenBank/DDBJ whole genome shotgun (WGS) entry which is preliminary data.</text>
</comment>
<keyword evidence="2" id="KW-0413">Isomerase</keyword>
<protein>
    <recommendedName>
        <fullName evidence="8">Aldose 1-epimerase</fullName>
    </recommendedName>
</protein>
<feature type="chain" id="PRO_5014794522" description="Aldose 1-epimerase" evidence="5">
    <location>
        <begin position="21"/>
        <end position="454"/>
    </location>
</feature>